<accession>K0AVW1</accession>
<gene>
    <name evidence="1" type="ordered locus">Curi_c03040</name>
</gene>
<keyword evidence="2" id="KW-1185">Reference proteome</keyword>
<dbReference type="STRING" id="1128398.Curi_c03040"/>
<name>K0AVW1_GOTA9</name>
<dbReference type="EMBL" id="CP003326">
    <property type="protein sequence ID" value="AFS77384.1"/>
    <property type="molecule type" value="Genomic_DNA"/>
</dbReference>
<protein>
    <submittedName>
        <fullName evidence="1">Aminoglycoside phosphotransferase</fullName>
    </submittedName>
</protein>
<sequence>MLIDELTNDIDMYLGYSNLLDDKHKVIFLTESESNINFLIDVGLEKYIFRLSKNSQLGLKNQIKYEYDALKILEKSYVTPRTFFLDDSTTFFDYGVLIMQYIKGRRLEYQRDFHEVAKTFGKIHSLNLDKIDVSNFIVRDDIIEDCLEKSRINLKNFFKSPKIDADVKIKINDFLEWGEKNKKCKKFFEKDKWQVINNTEPHLDNFIISDRNRKAYLLDWEKPVIADPSIELSYFLSPITTMWTGDYAFSEDEKDDFFKTYIMYLDKRDRDIVERVKIYTPYICLKELSKLANRLWIYEHDTDINTDINEYKKLKEYINLEFMEYLTKNYNLY</sequence>
<reference evidence="1 2" key="1">
    <citation type="journal article" date="2012" name="PLoS ONE">
        <title>The purine-utilizing bacterium Clostridium acidurici 9a: a genome-guided metabolic reconsideration.</title>
        <authorList>
            <person name="Hartwich K."/>
            <person name="Poehlein A."/>
            <person name="Daniel R."/>
        </authorList>
    </citation>
    <scope>NUCLEOTIDE SEQUENCE [LARGE SCALE GENOMIC DNA]</scope>
    <source>
        <strain evidence="2">ATCC 7906 / DSM 604 / BCRC 14475 / CIP 104303 / KCTC 5404 / NCIMB 10678 / 9a</strain>
    </source>
</reference>
<dbReference type="Gene3D" id="3.90.1200.10">
    <property type="match status" value="1"/>
</dbReference>
<dbReference type="SUPFAM" id="SSF56112">
    <property type="entry name" value="Protein kinase-like (PK-like)"/>
    <property type="match status" value="1"/>
</dbReference>
<proteinExistence type="predicted"/>
<dbReference type="RefSeq" id="WP_014966521.1">
    <property type="nucleotide sequence ID" value="NC_018664.1"/>
</dbReference>
<dbReference type="HOGENOM" id="CLU_050660_0_0_9"/>
<dbReference type="Proteomes" id="UP000006094">
    <property type="component" value="Chromosome"/>
</dbReference>
<dbReference type="KEGG" id="cad:Curi_c03040"/>
<organism evidence="1 2">
    <name type="scientific">Gottschalkia acidurici (strain ATCC 7906 / DSM 604 / BCRC 14475 / CIP 104303 / KCTC 5404 / NCIMB 10678 / 9a)</name>
    <name type="common">Clostridium acidurici</name>
    <dbReference type="NCBI Taxonomy" id="1128398"/>
    <lineage>
        <taxon>Bacteria</taxon>
        <taxon>Bacillati</taxon>
        <taxon>Bacillota</taxon>
        <taxon>Tissierellia</taxon>
        <taxon>Tissierellales</taxon>
        <taxon>Gottschalkiaceae</taxon>
        <taxon>Gottschalkia</taxon>
    </lineage>
</organism>
<evidence type="ECO:0000313" key="2">
    <source>
        <dbReference type="Proteomes" id="UP000006094"/>
    </source>
</evidence>
<dbReference type="OrthoDB" id="3171511at2"/>
<dbReference type="AlphaFoldDB" id="K0AVW1"/>
<dbReference type="eggNOG" id="COG0510">
    <property type="taxonomic scope" value="Bacteria"/>
</dbReference>
<evidence type="ECO:0000313" key="1">
    <source>
        <dbReference type="EMBL" id="AFS77384.1"/>
    </source>
</evidence>
<dbReference type="InterPro" id="IPR011009">
    <property type="entry name" value="Kinase-like_dom_sf"/>
</dbReference>